<evidence type="ECO:0000256" key="4">
    <source>
        <dbReference type="ARBA" id="ARBA00022679"/>
    </source>
</evidence>
<dbReference type="InterPro" id="IPR004358">
    <property type="entry name" value="Sig_transdc_His_kin-like_C"/>
</dbReference>
<evidence type="ECO:0000256" key="5">
    <source>
        <dbReference type="ARBA" id="ARBA00022741"/>
    </source>
</evidence>
<protein>
    <recommendedName>
        <fullName evidence="2">histidine kinase</fullName>
        <ecNumber evidence="2">2.7.13.3</ecNumber>
    </recommendedName>
</protein>
<dbReference type="Proteomes" id="UP000037267">
    <property type="component" value="Unassembled WGS sequence"/>
</dbReference>
<evidence type="ECO:0000256" key="6">
    <source>
        <dbReference type="ARBA" id="ARBA00022777"/>
    </source>
</evidence>
<comment type="caution">
    <text evidence="10">The sequence shown here is derived from an EMBL/GenBank/DDBJ whole genome shotgun (WGS) entry which is preliminary data.</text>
</comment>
<keyword evidence="11" id="KW-1185">Reference proteome</keyword>
<name>A0A0L0WDS2_GOTPU</name>
<evidence type="ECO:0000313" key="10">
    <source>
        <dbReference type="EMBL" id="KNF09627.1"/>
    </source>
</evidence>
<dbReference type="STRING" id="1503.CLPU_2c00780"/>
<keyword evidence="8" id="KW-0902">Two-component regulatory system</keyword>
<dbReference type="AlphaFoldDB" id="A0A0L0WDS2"/>
<evidence type="ECO:0000256" key="1">
    <source>
        <dbReference type="ARBA" id="ARBA00000085"/>
    </source>
</evidence>
<dbReference type="InterPro" id="IPR005467">
    <property type="entry name" value="His_kinase_dom"/>
</dbReference>
<dbReference type="SUPFAM" id="SSF55874">
    <property type="entry name" value="ATPase domain of HSP90 chaperone/DNA topoisomerase II/histidine kinase"/>
    <property type="match status" value="1"/>
</dbReference>
<dbReference type="PRINTS" id="PR00344">
    <property type="entry name" value="BCTRLSENSOR"/>
</dbReference>
<keyword evidence="5" id="KW-0547">Nucleotide-binding</keyword>
<evidence type="ECO:0000256" key="7">
    <source>
        <dbReference type="ARBA" id="ARBA00022840"/>
    </source>
</evidence>
<dbReference type="Pfam" id="PF02518">
    <property type="entry name" value="HATPase_c"/>
    <property type="match status" value="1"/>
</dbReference>
<evidence type="ECO:0000256" key="8">
    <source>
        <dbReference type="ARBA" id="ARBA00023012"/>
    </source>
</evidence>
<dbReference type="PROSITE" id="PS50109">
    <property type="entry name" value="HIS_KIN"/>
    <property type="match status" value="1"/>
</dbReference>
<dbReference type="InterPro" id="IPR003594">
    <property type="entry name" value="HATPase_dom"/>
</dbReference>
<dbReference type="RefSeq" id="WP_050354024.1">
    <property type="nucleotide sequence ID" value="NZ_LGSS01000002.1"/>
</dbReference>
<evidence type="ECO:0000256" key="3">
    <source>
        <dbReference type="ARBA" id="ARBA00022553"/>
    </source>
</evidence>
<dbReference type="Gene3D" id="3.30.450.40">
    <property type="match status" value="1"/>
</dbReference>
<evidence type="ECO:0000313" key="11">
    <source>
        <dbReference type="Proteomes" id="UP000037267"/>
    </source>
</evidence>
<dbReference type="InterPro" id="IPR003661">
    <property type="entry name" value="HisK_dim/P_dom"/>
</dbReference>
<dbReference type="Gene3D" id="3.30.565.10">
    <property type="entry name" value="Histidine kinase-like ATPase, C-terminal domain"/>
    <property type="match status" value="1"/>
</dbReference>
<dbReference type="InterPro" id="IPR036890">
    <property type="entry name" value="HATPase_C_sf"/>
</dbReference>
<dbReference type="SUPFAM" id="SSF55781">
    <property type="entry name" value="GAF domain-like"/>
    <property type="match status" value="1"/>
</dbReference>
<proteinExistence type="predicted"/>
<feature type="domain" description="Histidine kinase" evidence="9">
    <location>
        <begin position="392"/>
        <end position="606"/>
    </location>
</feature>
<organism evidence="10 11">
    <name type="scientific">Gottschalkia purinilytica</name>
    <name type="common">Clostridium purinilyticum</name>
    <dbReference type="NCBI Taxonomy" id="1503"/>
    <lineage>
        <taxon>Bacteria</taxon>
        <taxon>Bacillati</taxon>
        <taxon>Bacillota</taxon>
        <taxon>Tissierellia</taxon>
        <taxon>Tissierellales</taxon>
        <taxon>Gottschalkiaceae</taxon>
        <taxon>Gottschalkia</taxon>
    </lineage>
</organism>
<dbReference type="PANTHER" id="PTHR43065">
    <property type="entry name" value="SENSOR HISTIDINE KINASE"/>
    <property type="match status" value="1"/>
</dbReference>
<reference evidence="11" key="1">
    <citation type="submission" date="2015-07" db="EMBL/GenBank/DDBJ databases">
        <title>Draft genome sequence of the purine-degrading Gottschalkia purinilyticum DSM 1384 (formerly Clostridium purinilyticum).</title>
        <authorList>
            <person name="Poehlein A."/>
            <person name="Schiel-Bengelsdorf B."/>
            <person name="Bengelsdorf F.R."/>
            <person name="Daniel R."/>
            <person name="Duerre P."/>
        </authorList>
    </citation>
    <scope>NUCLEOTIDE SEQUENCE [LARGE SCALE GENOMIC DNA]</scope>
    <source>
        <strain evidence="11">DSM 1384</strain>
    </source>
</reference>
<sequence>MIKKVSSLEFESGALCGILSTSLENSPLEILINLVKETMNDDGCIILICNSLRVYTSQKETIKKWGFDYHELVKTRKLTHRLYVDSTFKTREERVNEIKYGLRRCEEEGFKKILTHVHMDKIDTDENSRMLYNFIKDIKEVCKDANMMTFASYEMDNLTEENFYKLIPIHSMLMLSEHEYVYSLDNIRNKESEIFLKYIRSLFIDKKLLYSENKKLELLNELILETSYMTSSDELLNISLKKISDIIGADFGYIINNNKGSIDVISQYNVPNDYLEDVKKIEIEEEDILNILEKGTCIRMADMQGKYAFVSKKYNLNTIIEIPLVFMNGLHIGIMRLFSIRQAYDFYHHVSFLEAVSNTITSLLERQKYVDDNQRKLIMSEKLRVLGELAGGIAHDFNNILTTILGFSQIAMNKLSDSEIKQYIQTIYSSCLDGKSIVEKIQSFSRKNTNVKKEVNCINDIARSAIEMAKPKWKNYYETGGIKFHVIEKLESTSNIHCNQYEIKEVILNIILNAMDAMEKGGTLTIRTYDDDENTIVVEIEDTGSGMTEEVKENLFEPFFSTKGAKGTGLGLSISKNIIYSHGGYIEVHSVPGEGTLFKIYLPKTLEINEK</sequence>
<dbReference type="OrthoDB" id="9784397at2"/>
<keyword evidence="7" id="KW-0067">ATP-binding</keyword>
<keyword evidence="4 10" id="KW-0808">Transferase</keyword>
<dbReference type="PANTHER" id="PTHR43065:SF46">
    <property type="entry name" value="C4-DICARBOXYLATE TRANSPORT SENSOR PROTEIN DCTB"/>
    <property type="match status" value="1"/>
</dbReference>
<comment type="catalytic activity">
    <reaction evidence="1">
        <text>ATP + protein L-histidine = ADP + protein N-phospho-L-histidine.</text>
        <dbReference type="EC" id="2.7.13.3"/>
    </reaction>
</comment>
<dbReference type="SMART" id="SM00387">
    <property type="entry name" value="HATPase_c"/>
    <property type="match status" value="1"/>
</dbReference>
<dbReference type="InterPro" id="IPR029016">
    <property type="entry name" value="GAF-like_dom_sf"/>
</dbReference>
<keyword evidence="6 10" id="KW-0418">Kinase</keyword>
<dbReference type="GO" id="GO:0000155">
    <property type="term" value="F:phosphorelay sensor kinase activity"/>
    <property type="evidence" value="ECO:0007669"/>
    <property type="project" value="InterPro"/>
</dbReference>
<dbReference type="Pfam" id="PF00512">
    <property type="entry name" value="HisKA"/>
    <property type="match status" value="1"/>
</dbReference>
<dbReference type="InterPro" id="IPR036097">
    <property type="entry name" value="HisK_dim/P_sf"/>
</dbReference>
<keyword evidence="3" id="KW-0597">Phosphoprotein</keyword>
<dbReference type="CDD" id="cd00082">
    <property type="entry name" value="HisKA"/>
    <property type="match status" value="1"/>
</dbReference>
<dbReference type="EMBL" id="LGSS01000002">
    <property type="protein sequence ID" value="KNF09627.1"/>
    <property type="molecule type" value="Genomic_DNA"/>
</dbReference>
<gene>
    <name evidence="10" type="primary">atoS</name>
    <name evidence="10" type="ORF">CLPU_2c00780</name>
</gene>
<dbReference type="SUPFAM" id="SSF47384">
    <property type="entry name" value="Homodimeric domain of signal transducing histidine kinase"/>
    <property type="match status" value="1"/>
</dbReference>
<dbReference type="SMART" id="SM00388">
    <property type="entry name" value="HisKA"/>
    <property type="match status" value="1"/>
</dbReference>
<evidence type="ECO:0000256" key="2">
    <source>
        <dbReference type="ARBA" id="ARBA00012438"/>
    </source>
</evidence>
<dbReference type="GO" id="GO:0005524">
    <property type="term" value="F:ATP binding"/>
    <property type="evidence" value="ECO:0007669"/>
    <property type="project" value="UniProtKB-KW"/>
</dbReference>
<accession>A0A0L0WDS2</accession>
<dbReference type="EC" id="2.7.13.3" evidence="2"/>
<dbReference type="Gene3D" id="1.10.287.130">
    <property type="match status" value="1"/>
</dbReference>
<evidence type="ECO:0000259" key="9">
    <source>
        <dbReference type="PROSITE" id="PS50109"/>
    </source>
</evidence>